<dbReference type="InterPro" id="IPR009898">
    <property type="entry name" value="DUF1440"/>
</dbReference>
<gene>
    <name evidence="1" type="ORF">LU635_03430</name>
</gene>
<dbReference type="Pfam" id="PF07274">
    <property type="entry name" value="DUF1440"/>
    <property type="match status" value="1"/>
</dbReference>
<comment type="caution">
    <text evidence="1">The sequence shown here is derived from an EMBL/GenBank/DDBJ whole genome shotgun (WGS) entry which is preliminary data.</text>
</comment>
<accession>A0A9X1UWQ5</accession>
<keyword evidence="2" id="KW-1185">Reference proteome</keyword>
<evidence type="ECO:0000313" key="2">
    <source>
        <dbReference type="Proteomes" id="UP001139344"/>
    </source>
</evidence>
<proteinExistence type="predicted"/>
<sequence>MSMNSLLKSDSYISKTGRSLICGFVGGLAGTAVKSLIEQFLPVRNIEQRSAQIKIVDDLSTKITGTPISTQNEALAEQLVSLPVGGSLGAAYGYGKKDRHGLRPMDGVIFGATTWASTHETSLPILGLEPKPTEVPLRMQMNELFAHIAFGVTTELVRHYLENQLKD</sequence>
<name>A0A9X1UWQ5_9FLAO</name>
<dbReference type="RefSeq" id="WP_240096206.1">
    <property type="nucleotide sequence ID" value="NZ_JAJSON010000009.1"/>
</dbReference>
<dbReference type="Proteomes" id="UP001139344">
    <property type="component" value="Unassembled WGS sequence"/>
</dbReference>
<dbReference type="AlphaFoldDB" id="A0A9X1UWQ5"/>
<reference evidence="1" key="1">
    <citation type="submission" date="2021-12" db="EMBL/GenBank/DDBJ databases">
        <title>Description of Gramella crocea sp. nov., a new bacterium isolated from activated sludge.</title>
        <authorList>
            <person name="Zhang X."/>
        </authorList>
    </citation>
    <scope>NUCLEOTIDE SEQUENCE</scope>
    <source>
        <strain evidence="1">YB25</strain>
    </source>
</reference>
<organism evidence="1 2">
    <name type="scientific">Christiangramia crocea</name>
    <dbReference type="NCBI Taxonomy" id="2904124"/>
    <lineage>
        <taxon>Bacteria</taxon>
        <taxon>Pseudomonadati</taxon>
        <taxon>Bacteroidota</taxon>
        <taxon>Flavobacteriia</taxon>
        <taxon>Flavobacteriales</taxon>
        <taxon>Flavobacteriaceae</taxon>
        <taxon>Christiangramia</taxon>
    </lineage>
</organism>
<dbReference type="EMBL" id="JAJSON010000009">
    <property type="protein sequence ID" value="MCG9970678.1"/>
    <property type="molecule type" value="Genomic_DNA"/>
</dbReference>
<evidence type="ECO:0000313" key="1">
    <source>
        <dbReference type="EMBL" id="MCG9970678.1"/>
    </source>
</evidence>
<protein>
    <submittedName>
        <fullName evidence="1">DUF1440 domain-containing protein</fullName>
    </submittedName>
</protein>